<evidence type="ECO:0000256" key="4">
    <source>
        <dbReference type="ARBA" id="ARBA00022622"/>
    </source>
</evidence>
<dbReference type="GeneID" id="8998894"/>
<feature type="chain" id="PRO_5005149513" description="1,3-beta-glucanosyltransferase" evidence="10">
    <location>
        <begin position="18"/>
        <end position="466"/>
    </location>
</feature>
<keyword evidence="4 10" id="KW-0336">GPI-anchor</keyword>
<dbReference type="AlphaFoldDB" id="W0TYT0"/>
<comment type="similarity">
    <text evidence="3 10">Belongs to the glycosyl hydrolase 72 family.</text>
</comment>
<dbReference type="Proteomes" id="UP000000599">
    <property type="component" value="Chromosome F"/>
</dbReference>
<dbReference type="GO" id="GO:0042124">
    <property type="term" value="F:1,3-beta-glucanosyltransferase activity"/>
    <property type="evidence" value="ECO:0007669"/>
    <property type="project" value="EnsemblFungi"/>
</dbReference>
<dbReference type="eggNOG" id="ENOG502QRZZ">
    <property type="taxonomic scope" value="Eukaryota"/>
</dbReference>
<dbReference type="GO" id="GO:0098552">
    <property type="term" value="C:side of membrane"/>
    <property type="evidence" value="ECO:0007669"/>
    <property type="project" value="UniProtKB-KW"/>
</dbReference>
<accession>W0TYT0</accession>
<evidence type="ECO:0000256" key="9">
    <source>
        <dbReference type="ARBA" id="ARBA00023288"/>
    </source>
</evidence>
<dbReference type="PANTHER" id="PTHR31468">
    <property type="entry name" value="1,3-BETA-GLUCANOSYLTRANSFERASE GAS1"/>
    <property type="match status" value="1"/>
</dbReference>
<dbReference type="OrthoDB" id="421038at2759"/>
<dbReference type="SUPFAM" id="SSF51445">
    <property type="entry name" value="(Trans)glycosidases"/>
    <property type="match status" value="1"/>
</dbReference>
<evidence type="ECO:0000256" key="1">
    <source>
        <dbReference type="ARBA" id="ARBA00004196"/>
    </source>
</evidence>
<dbReference type="GO" id="GO:0030476">
    <property type="term" value="P:ascospore wall assembly"/>
    <property type="evidence" value="ECO:0007669"/>
    <property type="project" value="EnsemblFungi"/>
</dbReference>
<sequence>MRCFLVITCLILKSVEAFIHPITIRGKSFVDSVTQEPFFIKGVDYQPGGSSGVTDTKDPLSDPKECVRDIIMLQDLGINTIRIYSINADLNHDICMSMLAAAGIYLVLDVNSPLPNHHLNRNEPWKTYNEQYLKNIYKVVEQFSYYNNTLGFFAGNEIVNDKISAKNSPTYVKAVIRNLKKYIDYNSPRQIPVGYSAADDLDYRVSFSEYLECVDDSVTDSVDFYGVNSYQWCGEQTFYTSGYNILANDYSSFSRPVFLSEYGCNEVLPRRFDEVQTLYSSKMNKIFSGGLVYEYSQEPNNYGLVSILDNGDIKVLPDFIALKSQFESLPLIDNYQFIQNTLGNLKGSQKSSLPKCKKTYSNLNIDKTVPKIANDPMYSNIDVERGKYVELNEDDLISSYNILNYKGEPYAVDDSMEIIFDHMSGAEIVRNNKNDKERNSGSSPSIHNLLSKLLVYLIVLEITLWL</sequence>
<feature type="signal peptide" evidence="10">
    <location>
        <begin position="1"/>
        <end position="17"/>
    </location>
</feature>
<dbReference type="InterPro" id="IPR004886">
    <property type="entry name" value="Glucanosyltransferase"/>
</dbReference>
<keyword evidence="6 10" id="KW-0732">Signal</keyword>
<evidence type="ECO:0000256" key="6">
    <source>
        <dbReference type="ARBA" id="ARBA00022729"/>
    </source>
</evidence>
<protein>
    <recommendedName>
        <fullName evidence="10">1,3-beta-glucanosyltransferase</fullName>
        <ecNumber evidence="10">2.4.1.-</ecNumber>
    </recommendedName>
</protein>
<keyword evidence="5 10" id="KW-0808">Transferase</keyword>
<dbReference type="GO" id="GO:0009277">
    <property type="term" value="C:fungal-type cell wall"/>
    <property type="evidence" value="ECO:0007669"/>
    <property type="project" value="EnsemblFungi"/>
</dbReference>
<dbReference type="GO" id="GO:0071970">
    <property type="term" value="P:fungal-type cell wall (1-&gt;3)-beta-D-glucan biosynthetic process"/>
    <property type="evidence" value="ECO:0007669"/>
    <property type="project" value="TreeGrafter"/>
</dbReference>
<evidence type="ECO:0000256" key="10">
    <source>
        <dbReference type="RuleBase" id="RU361209"/>
    </source>
</evidence>
<dbReference type="VEuPathDB" id="FungiDB:DEHA2F06314g"/>
<evidence type="ECO:0000256" key="2">
    <source>
        <dbReference type="ARBA" id="ARBA00004589"/>
    </source>
</evidence>
<evidence type="ECO:0000256" key="8">
    <source>
        <dbReference type="ARBA" id="ARBA00023180"/>
    </source>
</evidence>
<dbReference type="FunFam" id="3.20.20.80:FF:000032">
    <property type="entry name" value="1,3-beta-glucanosyltransferase"/>
    <property type="match status" value="1"/>
</dbReference>
<gene>
    <name evidence="11" type="ordered locus">DEHA2F06314g</name>
</gene>
<evidence type="ECO:0000313" key="11">
    <source>
        <dbReference type="EMBL" id="CAG88966.4"/>
    </source>
</evidence>
<keyword evidence="9 10" id="KW-0449">Lipoprotein</keyword>
<dbReference type="PANTHER" id="PTHR31468:SF14">
    <property type="entry name" value="1,3-BETA-GLUCANOSYLTRANSFERASE GAS4"/>
    <property type="match status" value="1"/>
</dbReference>
<dbReference type="KEGG" id="dha:DEHA2F06314g"/>
<proteinExistence type="inferred from homology"/>
<keyword evidence="12" id="KW-1185">Reference proteome</keyword>
<evidence type="ECO:0000256" key="7">
    <source>
        <dbReference type="ARBA" id="ARBA00023136"/>
    </source>
</evidence>
<name>W0TYT0_DEBHA</name>
<dbReference type="InParanoid" id="W0TYT0"/>
<dbReference type="FunCoup" id="W0TYT0">
    <property type="interactions" value="38"/>
</dbReference>
<keyword evidence="7 10" id="KW-0472">Membrane</keyword>
<dbReference type="InterPro" id="IPR017853">
    <property type="entry name" value="GH"/>
</dbReference>
<comment type="subcellular location">
    <subcellularLocation>
        <location evidence="1">Cell envelope</location>
    </subcellularLocation>
    <subcellularLocation>
        <location evidence="10">Cell membrane</location>
        <topology evidence="10">Lipid-anchor</topology>
        <topology evidence="10">GPI-anchor</topology>
    </subcellularLocation>
    <subcellularLocation>
        <location evidence="2">Membrane</location>
        <topology evidence="2">Lipid-anchor</topology>
        <topology evidence="2">GPI-anchor</topology>
    </subcellularLocation>
</comment>
<evidence type="ECO:0000256" key="5">
    <source>
        <dbReference type="ARBA" id="ARBA00022679"/>
    </source>
</evidence>
<dbReference type="EMBL" id="CR382138">
    <property type="protein sequence ID" value="CAG88966.4"/>
    <property type="molecule type" value="Genomic_DNA"/>
</dbReference>
<dbReference type="EC" id="2.4.1.-" evidence="10"/>
<reference evidence="11 12" key="1">
    <citation type="journal article" date="2004" name="Nature">
        <title>Genome evolution in yeasts.</title>
        <authorList>
            <consortium name="Genolevures"/>
            <person name="Dujon B."/>
            <person name="Sherman D."/>
            <person name="Fischer G."/>
            <person name="Durrens P."/>
            <person name="Casaregola S."/>
            <person name="Lafontaine I."/>
            <person name="de Montigny J."/>
            <person name="Marck C."/>
            <person name="Neuveglise C."/>
            <person name="Talla E."/>
            <person name="Goffard N."/>
            <person name="Frangeul L."/>
            <person name="Aigle M."/>
            <person name="Anthouard V."/>
            <person name="Babour A."/>
            <person name="Barbe V."/>
            <person name="Barnay S."/>
            <person name="Blanchin S."/>
            <person name="Beckerich J.M."/>
            <person name="Beyne E."/>
            <person name="Bleykasten C."/>
            <person name="Boisrame A."/>
            <person name="Boyer J."/>
            <person name="Cattolico L."/>
            <person name="Confanioleri F."/>
            <person name="de Daruvar A."/>
            <person name="Despons L."/>
            <person name="Fabre E."/>
            <person name="Fairhead C."/>
            <person name="Ferry-Dumazet H."/>
            <person name="Groppi A."/>
            <person name="Hantraye F."/>
            <person name="Hennequin C."/>
            <person name="Jauniaux N."/>
            <person name="Joyet P."/>
            <person name="Kachouri R."/>
            <person name="Kerrest A."/>
            <person name="Koszul R."/>
            <person name="Lemaire M."/>
            <person name="Lesur I."/>
            <person name="Ma L."/>
            <person name="Muller H."/>
            <person name="Nicaud J.M."/>
            <person name="Nikolski M."/>
            <person name="Oztas S."/>
            <person name="Ozier-Kalogeropoulos O."/>
            <person name="Pellenz S."/>
            <person name="Potier S."/>
            <person name="Richard G.F."/>
            <person name="Straub M.L."/>
            <person name="Suleau A."/>
            <person name="Swennene D."/>
            <person name="Tekaia F."/>
            <person name="Wesolowski-Louvel M."/>
            <person name="Westhof E."/>
            <person name="Wirth B."/>
            <person name="Zeniou-Meyer M."/>
            <person name="Zivanovic I."/>
            <person name="Bolotin-Fukuhara M."/>
            <person name="Thierry A."/>
            <person name="Bouchier C."/>
            <person name="Caudron B."/>
            <person name="Scarpelli C."/>
            <person name="Gaillardin C."/>
            <person name="Weissenbach J."/>
            <person name="Wincker P."/>
            <person name="Souciet J.L."/>
        </authorList>
    </citation>
    <scope>NUCLEOTIDE SEQUENCE [LARGE SCALE GENOMIC DNA]</scope>
    <source>
        <strain evidence="12">ATCC 36239 / CBS 767 / BCRC 21394 / JCM 1990 / NBRC 0083 / IGC 2968</strain>
    </source>
</reference>
<dbReference type="GO" id="GO:0005886">
    <property type="term" value="C:plasma membrane"/>
    <property type="evidence" value="ECO:0007669"/>
    <property type="project" value="UniProtKB-SubCell"/>
</dbReference>
<dbReference type="OMA" id="WTQEAND"/>
<keyword evidence="8" id="KW-0325">Glycoprotein</keyword>
<dbReference type="HOGENOM" id="CLU_021855_1_2_1"/>
<comment type="function">
    <text evidence="10">Splits internally a 1,3-beta-glucan molecule and transfers the newly generated reducing end (the donor) to the non-reducing end of another 1,3-beta-glucan molecule (the acceptor) forming a 1,3-beta linkage, resulting in the elongation of 1,3-beta-glucan chains in the cell wall.</text>
</comment>
<evidence type="ECO:0000313" key="12">
    <source>
        <dbReference type="Proteomes" id="UP000000599"/>
    </source>
</evidence>
<dbReference type="Gene3D" id="3.20.20.80">
    <property type="entry name" value="Glycosidases"/>
    <property type="match status" value="1"/>
</dbReference>
<dbReference type="RefSeq" id="XP_002770755.1">
    <property type="nucleotide sequence ID" value="XM_002770709.1"/>
</dbReference>
<dbReference type="Pfam" id="PF03198">
    <property type="entry name" value="Glyco_hydro_72"/>
    <property type="match status" value="1"/>
</dbReference>
<organism evidence="11 12">
    <name type="scientific">Debaryomyces hansenii (strain ATCC 36239 / CBS 767 / BCRC 21394 / JCM 1990 / NBRC 0083 / IGC 2968)</name>
    <name type="common">Yeast</name>
    <name type="synonym">Torulaspora hansenii</name>
    <dbReference type="NCBI Taxonomy" id="284592"/>
    <lineage>
        <taxon>Eukaryota</taxon>
        <taxon>Fungi</taxon>
        <taxon>Dikarya</taxon>
        <taxon>Ascomycota</taxon>
        <taxon>Saccharomycotina</taxon>
        <taxon>Pichiomycetes</taxon>
        <taxon>Debaryomycetaceae</taxon>
        <taxon>Debaryomyces</taxon>
    </lineage>
</organism>
<evidence type="ECO:0000256" key="3">
    <source>
        <dbReference type="ARBA" id="ARBA00007528"/>
    </source>
</evidence>